<sequence>MNEIIKNKKKETIKQKCLGLKLSVSAPPELLEPVRMDATERESNSFDVFICSIFIRIETTGSGTLPFNSVSALLFTAQAAPVSLTPTIVVEANGSLALDNDSFSNS</sequence>
<proteinExistence type="predicted"/>
<protein>
    <submittedName>
        <fullName evidence="1">Bm7933</fullName>
    </submittedName>
</protein>
<reference evidence="1" key="2">
    <citation type="submission" date="2012-12" db="EMBL/GenBank/DDBJ databases">
        <authorList>
            <consortium name="WormBase Consortium"/>
            <person name="Ghedin E."/>
            <person name="Paulini M."/>
        </authorList>
    </citation>
    <scope>NUCLEOTIDE SEQUENCE</scope>
    <source>
        <strain evidence="1">FR3</strain>
    </source>
</reference>
<dbReference type="EMBL" id="LN855128">
    <property type="protein sequence ID" value="CDQ06049.1"/>
    <property type="molecule type" value="Genomic_DNA"/>
</dbReference>
<dbReference type="AlphaFoldDB" id="A0A1I9G7X3"/>
<gene>
    <name evidence="1" type="primary">Bm7933</name>
    <name evidence="1" type="ORF">BM_Bm7933</name>
</gene>
<name>A0A1I9G7X3_BRUMA</name>
<reference evidence="1" key="1">
    <citation type="journal article" date="2007" name="Science">
        <title>Draft genome of the filarial nematode parasite Brugia malayi.</title>
        <authorList>
            <person name="Ghedin E."/>
            <person name="Wang S."/>
            <person name="Spiro D."/>
            <person name="Caler E."/>
            <person name="Zhao Q."/>
            <person name="Crabtree J."/>
            <person name="Allen J.E."/>
            <person name="Delcher A.L."/>
            <person name="Guiliano D.B."/>
            <person name="Miranda-Saavedra D."/>
            <person name="Angiuoli S.V."/>
            <person name="Creasy T."/>
            <person name="Amedeo P."/>
            <person name="Haas B."/>
            <person name="El-Sayed N.M."/>
            <person name="Wortman J.R."/>
            <person name="Feldblyum T."/>
            <person name="Tallon L."/>
            <person name="Schatz M."/>
            <person name="Shumway M."/>
            <person name="Koo H."/>
            <person name="Salzberg S.L."/>
            <person name="Schobel S."/>
            <person name="Pertea M."/>
            <person name="Pop M."/>
            <person name="White O."/>
            <person name="Barton G.J."/>
            <person name="Carlow C.K."/>
            <person name="Crawford M.J."/>
            <person name="Daub J."/>
            <person name="Dimmic M.W."/>
            <person name="Estes C.F."/>
            <person name="Foster J.M."/>
            <person name="Ganatra M."/>
            <person name="Gregory W.F."/>
            <person name="Johnson N.M."/>
            <person name="Jin J."/>
            <person name="Komuniecki R."/>
            <person name="Korf I."/>
            <person name="Kumar S."/>
            <person name="Laney S."/>
            <person name="Li B.W."/>
            <person name="Li W."/>
            <person name="Lindblom T.H."/>
            <person name="Lustigman S."/>
            <person name="Ma D."/>
            <person name="Maina C.V."/>
            <person name="Martin D.M."/>
            <person name="McCarter J.P."/>
            <person name="McReynolds L."/>
            <person name="Mitreva M."/>
            <person name="Nutman T.B."/>
            <person name="Parkinson J."/>
            <person name="Peregrin-Alvarez J.M."/>
            <person name="Poole C."/>
            <person name="Ren Q."/>
            <person name="Saunders L."/>
            <person name="Sluder A.E."/>
            <person name="Smith K."/>
            <person name="Stanke M."/>
            <person name="Unnasch T.R."/>
            <person name="Ware J."/>
            <person name="Wei A.D."/>
            <person name="Weil G."/>
            <person name="Williams D.J."/>
            <person name="Zhang Y."/>
            <person name="Williams S.A."/>
            <person name="Fraser-Liggett C."/>
            <person name="Slatko B."/>
            <person name="Blaxter M.L."/>
            <person name="Scott A.L."/>
        </authorList>
    </citation>
    <scope>NUCLEOTIDE SEQUENCE</scope>
    <source>
        <strain evidence="1">FR3</strain>
    </source>
</reference>
<organism evidence="1">
    <name type="scientific">Brugia malayi</name>
    <name type="common">Filarial nematode worm</name>
    <dbReference type="NCBI Taxonomy" id="6279"/>
    <lineage>
        <taxon>Eukaryota</taxon>
        <taxon>Metazoa</taxon>
        <taxon>Ecdysozoa</taxon>
        <taxon>Nematoda</taxon>
        <taxon>Chromadorea</taxon>
        <taxon>Rhabditida</taxon>
        <taxon>Spirurina</taxon>
        <taxon>Spiruromorpha</taxon>
        <taxon>Filarioidea</taxon>
        <taxon>Onchocercidae</taxon>
        <taxon>Brugia</taxon>
    </lineage>
</organism>
<evidence type="ECO:0000313" key="1">
    <source>
        <dbReference type="EMBL" id="CDQ06049.1"/>
    </source>
</evidence>
<accession>A0A1I9G7X3</accession>